<name>A0ABS4YRM2_9MICC</name>
<proteinExistence type="predicted"/>
<dbReference type="PANTHER" id="PTHR34387">
    <property type="entry name" value="SLR1258 PROTEIN"/>
    <property type="match status" value="1"/>
</dbReference>
<dbReference type="Gene3D" id="3.30.110.170">
    <property type="entry name" value="Protein of unknown function (DUF541), domain 1"/>
    <property type="match status" value="1"/>
</dbReference>
<dbReference type="Proteomes" id="UP000711614">
    <property type="component" value="Unassembled WGS sequence"/>
</dbReference>
<dbReference type="InterPro" id="IPR007497">
    <property type="entry name" value="SIMPL/DUF541"/>
</dbReference>
<dbReference type="Gene3D" id="3.30.70.2970">
    <property type="entry name" value="Protein of unknown function (DUF541), domain 2"/>
    <property type="match status" value="1"/>
</dbReference>
<reference evidence="1 2" key="1">
    <citation type="submission" date="2021-03" db="EMBL/GenBank/DDBJ databases">
        <title>Sequencing the genomes of 1000 actinobacteria strains.</title>
        <authorList>
            <person name="Klenk H.-P."/>
        </authorList>
    </citation>
    <scope>NUCLEOTIDE SEQUENCE [LARGE SCALE GENOMIC DNA]</scope>
    <source>
        <strain evidence="1 2">DSM 16005</strain>
    </source>
</reference>
<dbReference type="Pfam" id="PF04402">
    <property type="entry name" value="SIMPL"/>
    <property type="match status" value="1"/>
</dbReference>
<protein>
    <submittedName>
        <fullName evidence="1">Uncharacterized protein YggE</fullName>
    </submittedName>
</protein>
<sequence>MSNKQRSITVTGQGSAQAVPDHFNISIGIESSQPTVREAYAQAGAAVNAVTAVLLAKGVEQGSISATSLDVRVDTRWQDGVGTIVTGYTVSNTLAVPLSYGKDAEDVIAAVVDTGNNNVRLNGLSPVVSDSSAAQDAAREAAWADALRAAELYARLAGRTLGEVAGVVEVNPTMGGPRPMMARAAMAMDSASMPIAQGQSEIQAAVEATWLLV</sequence>
<evidence type="ECO:0000313" key="2">
    <source>
        <dbReference type="Proteomes" id="UP000711614"/>
    </source>
</evidence>
<evidence type="ECO:0000313" key="1">
    <source>
        <dbReference type="EMBL" id="MBP2411240.1"/>
    </source>
</evidence>
<dbReference type="InterPro" id="IPR052022">
    <property type="entry name" value="26kDa_periplasmic_antigen"/>
</dbReference>
<dbReference type="EMBL" id="JAGIOI010000001">
    <property type="protein sequence ID" value="MBP2411240.1"/>
    <property type="molecule type" value="Genomic_DNA"/>
</dbReference>
<comment type="caution">
    <text evidence="1">The sequence shown here is derived from an EMBL/GenBank/DDBJ whole genome shotgun (WGS) entry which is preliminary data.</text>
</comment>
<dbReference type="PANTHER" id="PTHR34387:SF1">
    <property type="entry name" value="PERIPLASMIC IMMUNOGENIC PROTEIN"/>
    <property type="match status" value="1"/>
</dbReference>
<keyword evidence="2" id="KW-1185">Reference proteome</keyword>
<accession>A0ABS4YRM2</accession>
<dbReference type="RefSeq" id="WP_209676137.1">
    <property type="nucleotide sequence ID" value="NZ_JAGIOI010000001.1"/>
</dbReference>
<gene>
    <name evidence="1" type="ORF">JOF48_000039</name>
</gene>
<organism evidence="1 2">
    <name type="scientific">Arthrobacter stackebrandtii</name>
    <dbReference type="NCBI Taxonomy" id="272161"/>
    <lineage>
        <taxon>Bacteria</taxon>
        <taxon>Bacillati</taxon>
        <taxon>Actinomycetota</taxon>
        <taxon>Actinomycetes</taxon>
        <taxon>Micrococcales</taxon>
        <taxon>Micrococcaceae</taxon>
        <taxon>Arthrobacter</taxon>
    </lineage>
</organism>